<organism evidence="1">
    <name type="scientific">Klosneuvirus KNV1</name>
    <dbReference type="NCBI Taxonomy" id="1977640"/>
    <lineage>
        <taxon>Viruses</taxon>
        <taxon>Varidnaviria</taxon>
        <taxon>Bamfordvirae</taxon>
        <taxon>Nucleocytoviricota</taxon>
        <taxon>Megaviricetes</taxon>
        <taxon>Imitervirales</taxon>
        <taxon>Mimiviridae</taxon>
        <taxon>Klosneuvirinae</taxon>
        <taxon>Klosneuvirus</taxon>
    </lineage>
</organism>
<protein>
    <recommendedName>
        <fullName evidence="2">F-box domain-containing protein</fullName>
    </recommendedName>
</protein>
<proteinExistence type="predicted"/>
<sequence>MEIVLYGDPFKYHIINELKPKELYYIRQVNKQFNKIIKYDYLNNCIINTVKSRLREIFDKETDEFLELLNKENAIICGPFITQCLLDEYWNNCNLEIYLDNYIDIYSTRYYEDPKTLGGLIAKKIGNSKYHRGKLSDPYEISLYKIQTFKANNIINKIKFTMVSSENKIQGLNELFEFDFCKNMFVKNKLIIYDLNGTMNKTVKFIYKSIQTIGKYNIYKSRGFNFTNIDTLSYQTVAYNSDITLYCSIGKEKKQNSNLDKHVKSLSIVYRNDKNYSKKCIRDKRYQKICDNNFCIFKLFNIEMNHEHYFRSDFDKNKFIEWIYIDENNYY</sequence>
<evidence type="ECO:0000313" key="1">
    <source>
        <dbReference type="EMBL" id="ARF11964.1"/>
    </source>
</evidence>
<gene>
    <name evidence="1" type="ORF">Klosneuvirus_3_99</name>
</gene>
<evidence type="ECO:0008006" key="2">
    <source>
        <dbReference type="Google" id="ProtNLM"/>
    </source>
</evidence>
<name>A0A1V0SK13_9VIRU</name>
<dbReference type="EMBL" id="KY684110">
    <property type="protein sequence ID" value="ARF11964.1"/>
    <property type="molecule type" value="Genomic_DNA"/>
</dbReference>
<reference evidence="1" key="1">
    <citation type="journal article" date="2017" name="Science">
        <title>Giant viruses with an expanded complement of translation system components.</title>
        <authorList>
            <person name="Schulz F."/>
            <person name="Yutin N."/>
            <person name="Ivanova N.N."/>
            <person name="Ortega D.R."/>
            <person name="Lee T.K."/>
            <person name="Vierheilig J."/>
            <person name="Daims H."/>
            <person name="Horn M."/>
            <person name="Wagner M."/>
            <person name="Jensen G.J."/>
            <person name="Kyrpides N.C."/>
            <person name="Koonin E.V."/>
            <person name="Woyke T."/>
        </authorList>
    </citation>
    <scope>NUCLEOTIDE SEQUENCE</scope>
    <source>
        <strain evidence="1">KNV1</strain>
    </source>
</reference>
<accession>A0A1V0SK13</accession>